<feature type="compositionally biased region" description="Pro residues" evidence="1">
    <location>
        <begin position="484"/>
        <end position="496"/>
    </location>
</feature>
<dbReference type="EMBL" id="CBTN010000003">
    <property type="protein sequence ID" value="CDH49584.1"/>
    <property type="molecule type" value="Genomic_DNA"/>
</dbReference>
<feature type="compositionally biased region" description="Low complexity" evidence="1">
    <location>
        <begin position="351"/>
        <end position="364"/>
    </location>
</feature>
<gene>
    <name evidence="2" type="ORF">LCOR_01323.1</name>
</gene>
<feature type="compositionally biased region" description="Low complexity" evidence="1">
    <location>
        <begin position="434"/>
        <end position="483"/>
    </location>
</feature>
<feature type="region of interest" description="Disordered" evidence="1">
    <location>
        <begin position="529"/>
        <end position="556"/>
    </location>
</feature>
<feature type="compositionally biased region" description="Acidic residues" evidence="1">
    <location>
        <begin position="656"/>
        <end position="675"/>
    </location>
</feature>
<feature type="region of interest" description="Disordered" evidence="1">
    <location>
        <begin position="351"/>
        <end position="387"/>
    </location>
</feature>
<feature type="compositionally biased region" description="Polar residues" evidence="1">
    <location>
        <begin position="637"/>
        <end position="646"/>
    </location>
</feature>
<keyword evidence="3" id="KW-1185">Reference proteome</keyword>
<organism evidence="2 3">
    <name type="scientific">Lichtheimia corymbifera JMRC:FSU:9682</name>
    <dbReference type="NCBI Taxonomy" id="1263082"/>
    <lineage>
        <taxon>Eukaryota</taxon>
        <taxon>Fungi</taxon>
        <taxon>Fungi incertae sedis</taxon>
        <taxon>Mucoromycota</taxon>
        <taxon>Mucoromycotina</taxon>
        <taxon>Mucoromycetes</taxon>
        <taxon>Mucorales</taxon>
        <taxon>Lichtheimiaceae</taxon>
        <taxon>Lichtheimia</taxon>
    </lineage>
</organism>
<feature type="region of interest" description="Disordered" evidence="1">
    <location>
        <begin position="572"/>
        <end position="702"/>
    </location>
</feature>
<feature type="region of interest" description="Disordered" evidence="1">
    <location>
        <begin position="432"/>
        <end position="501"/>
    </location>
</feature>
<dbReference type="Proteomes" id="UP000027586">
    <property type="component" value="Unassembled WGS sequence"/>
</dbReference>
<sequence length="702" mass="76536">MAIHDFPSLTISLQQNNHYQPGDRVKGTVSISSSSPDNTTTTTTTTQLDKLQLVWRGTIKSAIGSENEQCVDLFHETRQIDLNVVHRNPTAPAFVLATAQSPPPPPLIVEKQSDLLFDLYLVKGMPGSLEVSEPQAKVQINYTIEVTGYYKEQLLHHQVNVPVVASMGQHQIDEQEADQQQTNEVAYLVESSSNSHDPLCRSAARITLPCKAIPQGMILPVVGHIWHDHDRSREKAISLALIRYTTITCYGREETLVHEMDTAQFDLELVEHQDYAVQTLSQTLWIPPACIPSMDISAGRLVNVGYQVRLRVDVEPDAVYRHADNQHTTDTMAVDVPLIIYAKGNIAAAAPSPSASTDTQLSQPTSPPPSSGRLRNSVNLGNNGKMRERFKSMFKKRDSTRLNASATIDTTNNTSKLSSTTSLRGAFGSLKIKSSNNINNDNRTSSINTTTPSSSRNSSAAGSLSPPHSSSLPPKAFSNLPLSSSPPSPPPPPPPQLSFSIPEAISSQDDTTPAIPPSLPILRSLSIKHPSSAERSTLQVMTSTTTTTEPVPPIPLVEGGGVYTFHIFADSSDEEDNVGEESKIQGTQASSLSRSGSFPSSVGKQGSLDTTSYNQYNEQQEEEDDKRDVDGSDTEDTQIYTVSSSGIGKLDQVSESSDDDEAPGENSSEEEDDNDLLSLLAKRERRIERKKERGSPSSRQRR</sequence>
<protein>
    <submittedName>
        <fullName evidence="2">Uncharacterized protein</fullName>
    </submittedName>
</protein>
<comment type="caution">
    <text evidence="2">The sequence shown here is derived from an EMBL/GenBank/DDBJ whole genome shotgun (WGS) entry which is preliminary data.</text>
</comment>
<name>A0A068RHZ8_9FUNG</name>
<dbReference type="VEuPathDB" id="FungiDB:LCOR_01323.1"/>
<feature type="compositionally biased region" description="Polar residues" evidence="1">
    <location>
        <begin position="602"/>
        <end position="612"/>
    </location>
</feature>
<accession>A0A068RHZ8</accession>
<evidence type="ECO:0000313" key="2">
    <source>
        <dbReference type="EMBL" id="CDH49584.1"/>
    </source>
</evidence>
<evidence type="ECO:0000313" key="3">
    <source>
        <dbReference type="Proteomes" id="UP000027586"/>
    </source>
</evidence>
<feature type="compositionally biased region" description="Basic and acidic residues" evidence="1">
    <location>
        <begin position="681"/>
        <end position="694"/>
    </location>
</feature>
<reference evidence="2" key="1">
    <citation type="submission" date="2013-08" db="EMBL/GenBank/DDBJ databases">
        <title>Gene expansion shapes genome architecture in the human pathogen Lichtheimia corymbifera: an evolutionary genomics analysis in the ancient terrestrial Mucorales (Mucoromycotina).</title>
        <authorList>
            <person name="Schwartze V.U."/>
            <person name="Winter S."/>
            <person name="Shelest E."/>
            <person name="Marcet-Houben M."/>
            <person name="Horn F."/>
            <person name="Wehner S."/>
            <person name="Hoffmann K."/>
            <person name="Riege K."/>
            <person name="Sammeth M."/>
            <person name="Nowrousian M."/>
            <person name="Valiante V."/>
            <person name="Linde J."/>
            <person name="Jacobsen I.D."/>
            <person name="Marz M."/>
            <person name="Brakhage A.A."/>
            <person name="Gabaldon T."/>
            <person name="Bocker S."/>
            <person name="Voigt K."/>
        </authorList>
    </citation>
    <scope>NUCLEOTIDE SEQUENCE [LARGE SCALE GENOMIC DNA]</scope>
    <source>
        <strain evidence="2">FSU 9682</strain>
    </source>
</reference>
<dbReference type="AlphaFoldDB" id="A0A068RHZ8"/>
<evidence type="ECO:0000256" key="1">
    <source>
        <dbReference type="SAM" id="MobiDB-lite"/>
    </source>
</evidence>
<proteinExistence type="predicted"/>
<feature type="compositionally biased region" description="Acidic residues" evidence="1">
    <location>
        <begin position="619"/>
        <end position="636"/>
    </location>
</feature>
<dbReference type="OrthoDB" id="2283785at2759"/>
<feature type="compositionally biased region" description="Polar residues" evidence="1">
    <location>
        <begin position="373"/>
        <end position="382"/>
    </location>
</feature>
<feature type="compositionally biased region" description="Low complexity" evidence="1">
    <location>
        <begin position="590"/>
        <end position="601"/>
    </location>
</feature>